<protein>
    <submittedName>
        <fullName evidence="2">Uncharacterized protein</fullName>
    </submittedName>
</protein>
<feature type="compositionally biased region" description="Basic residues" evidence="1">
    <location>
        <begin position="104"/>
        <end position="113"/>
    </location>
</feature>
<evidence type="ECO:0000313" key="2">
    <source>
        <dbReference type="EMBL" id="KAK0612278.1"/>
    </source>
</evidence>
<proteinExistence type="predicted"/>
<feature type="region of interest" description="Disordered" evidence="1">
    <location>
        <begin position="1"/>
        <end position="186"/>
    </location>
</feature>
<accession>A0AA39TZ27</accession>
<gene>
    <name evidence="2" type="ORF">B0T17DRAFT_583999</name>
</gene>
<dbReference type="EMBL" id="JAULSR010000009">
    <property type="protein sequence ID" value="KAK0612278.1"/>
    <property type="molecule type" value="Genomic_DNA"/>
</dbReference>
<feature type="compositionally biased region" description="Basic and acidic residues" evidence="1">
    <location>
        <begin position="65"/>
        <end position="77"/>
    </location>
</feature>
<reference evidence="2" key="1">
    <citation type="submission" date="2023-06" db="EMBL/GenBank/DDBJ databases">
        <title>Genome-scale phylogeny and comparative genomics of the fungal order Sordariales.</title>
        <authorList>
            <consortium name="Lawrence Berkeley National Laboratory"/>
            <person name="Hensen N."/>
            <person name="Bonometti L."/>
            <person name="Westerberg I."/>
            <person name="Brannstrom I.O."/>
            <person name="Guillou S."/>
            <person name="Cros-Aarteil S."/>
            <person name="Calhoun S."/>
            <person name="Haridas S."/>
            <person name="Kuo A."/>
            <person name="Mondo S."/>
            <person name="Pangilinan J."/>
            <person name="Riley R."/>
            <person name="LaButti K."/>
            <person name="Andreopoulos B."/>
            <person name="Lipzen A."/>
            <person name="Chen C."/>
            <person name="Yanf M."/>
            <person name="Daum C."/>
            <person name="Ng V."/>
            <person name="Clum A."/>
            <person name="Steindorff A."/>
            <person name="Ohm R."/>
            <person name="Martin F."/>
            <person name="Silar P."/>
            <person name="Natvig D."/>
            <person name="Lalanne C."/>
            <person name="Gautier V."/>
            <person name="Ament-velasquez S.L."/>
            <person name="Kruys A."/>
            <person name="Hutchinson M.I."/>
            <person name="Powell A.J."/>
            <person name="Barry K."/>
            <person name="Miller A.N."/>
            <person name="Grigoriev I.V."/>
            <person name="Debuchy R."/>
            <person name="Gladieux P."/>
            <person name="Thoren M.H."/>
            <person name="Johannesson H."/>
        </authorList>
    </citation>
    <scope>NUCLEOTIDE SEQUENCE</scope>
    <source>
        <strain evidence="2">SMH3391-2</strain>
    </source>
</reference>
<name>A0AA39TZ27_9PEZI</name>
<keyword evidence="3" id="KW-1185">Reference proteome</keyword>
<comment type="caution">
    <text evidence="2">The sequence shown here is derived from an EMBL/GenBank/DDBJ whole genome shotgun (WGS) entry which is preliminary data.</text>
</comment>
<dbReference type="AlphaFoldDB" id="A0AA39TZ27"/>
<dbReference type="Proteomes" id="UP001174934">
    <property type="component" value="Unassembled WGS sequence"/>
</dbReference>
<evidence type="ECO:0000256" key="1">
    <source>
        <dbReference type="SAM" id="MobiDB-lite"/>
    </source>
</evidence>
<organism evidence="2 3">
    <name type="scientific">Bombardia bombarda</name>
    <dbReference type="NCBI Taxonomy" id="252184"/>
    <lineage>
        <taxon>Eukaryota</taxon>
        <taxon>Fungi</taxon>
        <taxon>Dikarya</taxon>
        <taxon>Ascomycota</taxon>
        <taxon>Pezizomycotina</taxon>
        <taxon>Sordariomycetes</taxon>
        <taxon>Sordariomycetidae</taxon>
        <taxon>Sordariales</taxon>
        <taxon>Lasiosphaeriaceae</taxon>
        <taxon>Bombardia</taxon>
    </lineage>
</organism>
<feature type="region of interest" description="Disordered" evidence="1">
    <location>
        <begin position="413"/>
        <end position="436"/>
    </location>
</feature>
<evidence type="ECO:0000313" key="3">
    <source>
        <dbReference type="Proteomes" id="UP001174934"/>
    </source>
</evidence>
<feature type="compositionally biased region" description="Low complexity" evidence="1">
    <location>
        <begin position="140"/>
        <end position="150"/>
    </location>
</feature>
<sequence>MMVNSPGTEIPRVHSPASGGIDATSQSDPERARLTRTGAQRPGAEKAEQANKTTRQHPNPKPPKHRDTSLPEPKVEGQEQVPPATRLRERQIDSDGDDDEHELKRARLTRKNLARFNKMERKKGSNNASTRPDSTDEPTTTKSISTTSSIYPVRAHRNGILDPSRSQPPTNLKHIQEQHARSRASISPPELIYERYVDRVGGAGNEATVVQVMSGHMLKDHDDKGYQKAFNRAFTAFPKDVGFNNGLSAPRPDFAEGLEMQAYPFPVEEYVSGAVLYKGDPRSVTLPHLAGEWKGPDGSMTKAMQQSGYDGAALVYARNQALSLIGKPDPPGHAEVRTFTTDGTNISFYAHYAALSEDNNTLEYHQYQYASANVKDTYQGYKDGYKGIRNEQDHAKDQSYALMDQLQKHWKQRRSGFQPITEGTHLDDISDEPVPA</sequence>